<sequence>MNYKLFHQTTAAIAFLTIVSFLVSTLVSELIGDHNLIAVVKRTIVYGLSILIVCMPLLVVSGRKLAASYPNNPYVGAKAKRMKWIALNAIIFLIPLAVTLNYLAQNNQLNISFYSLQALEIICGSVNILLFGKMYTDGRQINSEVFPLNN</sequence>
<gene>
    <name evidence="2" type="ORF">MAMMFC1_01619</name>
</gene>
<reference evidence="2 3" key="1">
    <citation type="journal article" date="2018" name="Int. J. Syst. Evol. Microbiol.">
        <title>Methylomusa anaerophila gen. nov., sp. nov., an anaerobic methanol-utilizing bacterium isolated from a microbial fuel cell.</title>
        <authorList>
            <person name="Amano N."/>
            <person name="Yamamuro A."/>
            <person name="Miyahara M."/>
            <person name="Kouzuma A."/>
            <person name="Abe T."/>
            <person name="Watanabe K."/>
        </authorList>
    </citation>
    <scope>NUCLEOTIDE SEQUENCE [LARGE SCALE GENOMIC DNA]</scope>
    <source>
        <strain evidence="2 3">MMFC1</strain>
    </source>
</reference>
<feature type="transmembrane region" description="Helical" evidence="1">
    <location>
        <begin position="84"/>
        <end position="105"/>
    </location>
</feature>
<feature type="transmembrane region" description="Helical" evidence="1">
    <location>
        <begin position="12"/>
        <end position="32"/>
    </location>
</feature>
<proteinExistence type="predicted"/>
<organism evidence="2 3">
    <name type="scientific">Methylomusa anaerophila</name>
    <dbReference type="NCBI Taxonomy" id="1930071"/>
    <lineage>
        <taxon>Bacteria</taxon>
        <taxon>Bacillati</taxon>
        <taxon>Bacillota</taxon>
        <taxon>Negativicutes</taxon>
        <taxon>Selenomonadales</taxon>
        <taxon>Sporomusaceae</taxon>
        <taxon>Methylomusa</taxon>
    </lineage>
</organism>
<evidence type="ECO:0008006" key="4">
    <source>
        <dbReference type="Google" id="ProtNLM"/>
    </source>
</evidence>
<dbReference type="AlphaFoldDB" id="A0A348AIQ4"/>
<keyword evidence="3" id="KW-1185">Reference proteome</keyword>
<dbReference type="OrthoDB" id="5195601at2"/>
<dbReference type="RefSeq" id="WP_126307995.1">
    <property type="nucleotide sequence ID" value="NZ_AP018449.1"/>
</dbReference>
<dbReference type="EMBL" id="AP018449">
    <property type="protein sequence ID" value="BBB90952.1"/>
    <property type="molecule type" value="Genomic_DNA"/>
</dbReference>
<accession>A0A348AIQ4</accession>
<dbReference type="Proteomes" id="UP000276437">
    <property type="component" value="Chromosome"/>
</dbReference>
<evidence type="ECO:0000313" key="2">
    <source>
        <dbReference type="EMBL" id="BBB90952.1"/>
    </source>
</evidence>
<feature type="transmembrane region" description="Helical" evidence="1">
    <location>
        <begin position="111"/>
        <end position="131"/>
    </location>
</feature>
<name>A0A348AIQ4_9FIRM</name>
<keyword evidence="1" id="KW-1133">Transmembrane helix</keyword>
<feature type="transmembrane region" description="Helical" evidence="1">
    <location>
        <begin position="44"/>
        <end position="63"/>
    </location>
</feature>
<dbReference type="KEGG" id="mana:MAMMFC1_01619"/>
<evidence type="ECO:0000313" key="3">
    <source>
        <dbReference type="Proteomes" id="UP000276437"/>
    </source>
</evidence>
<keyword evidence="1" id="KW-0812">Transmembrane</keyword>
<protein>
    <recommendedName>
        <fullName evidence="4">Transmembrane protein</fullName>
    </recommendedName>
</protein>
<keyword evidence="1" id="KW-0472">Membrane</keyword>
<evidence type="ECO:0000256" key="1">
    <source>
        <dbReference type="SAM" id="Phobius"/>
    </source>
</evidence>